<proteinExistence type="predicted"/>
<accession>A0A8C9FF55</accession>
<reference evidence="2" key="2">
    <citation type="submission" date="2025-09" db="UniProtKB">
        <authorList>
            <consortium name="Ensembl"/>
        </authorList>
    </citation>
    <scope>IDENTIFICATION</scope>
</reference>
<sequence>TAYLHLHTLTLHELCSAKPHSLRLFPCTSCNHGRLGSAQCGISARRAPSSPASRSPYSVQKKEETPATRLRAQLAGAPNPQGDGVLPAGTLQPSHYPSL</sequence>
<feature type="compositionally biased region" description="Low complexity" evidence="1">
    <location>
        <begin position="43"/>
        <end position="56"/>
    </location>
</feature>
<evidence type="ECO:0000256" key="1">
    <source>
        <dbReference type="SAM" id="MobiDB-lite"/>
    </source>
</evidence>
<reference evidence="2" key="1">
    <citation type="submission" date="2025-08" db="UniProtKB">
        <authorList>
            <consortium name="Ensembl"/>
        </authorList>
    </citation>
    <scope>IDENTIFICATION</scope>
</reference>
<feature type="region of interest" description="Disordered" evidence="1">
    <location>
        <begin position="42"/>
        <end position="99"/>
    </location>
</feature>
<dbReference type="AlphaFoldDB" id="A0A8C9FF55"/>
<keyword evidence="3" id="KW-1185">Reference proteome</keyword>
<organism evidence="2 3">
    <name type="scientific">Pavo cristatus</name>
    <name type="common">Indian peafowl</name>
    <name type="synonym">Blue peafowl</name>
    <dbReference type="NCBI Taxonomy" id="9049"/>
    <lineage>
        <taxon>Eukaryota</taxon>
        <taxon>Metazoa</taxon>
        <taxon>Chordata</taxon>
        <taxon>Craniata</taxon>
        <taxon>Vertebrata</taxon>
        <taxon>Euteleostomi</taxon>
        <taxon>Archelosauria</taxon>
        <taxon>Archosauria</taxon>
        <taxon>Dinosauria</taxon>
        <taxon>Saurischia</taxon>
        <taxon>Theropoda</taxon>
        <taxon>Coelurosauria</taxon>
        <taxon>Aves</taxon>
        <taxon>Neognathae</taxon>
        <taxon>Galloanserae</taxon>
        <taxon>Galliformes</taxon>
        <taxon>Phasianidae</taxon>
        <taxon>Phasianinae</taxon>
        <taxon>Pavo</taxon>
    </lineage>
</organism>
<dbReference type="Proteomes" id="UP000694428">
    <property type="component" value="Unplaced"/>
</dbReference>
<evidence type="ECO:0000313" key="2">
    <source>
        <dbReference type="Ensembl" id="ENSPSTP00000014618.1"/>
    </source>
</evidence>
<protein>
    <submittedName>
        <fullName evidence="2">Uncharacterized protein</fullName>
    </submittedName>
</protein>
<evidence type="ECO:0000313" key="3">
    <source>
        <dbReference type="Proteomes" id="UP000694428"/>
    </source>
</evidence>
<dbReference type="Ensembl" id="ENSPSTT00000015338.1">
    <property type="protein sequence ID" value="ENSPSTP00000014618.1"/>
    <property type="gene ID" value="ENSPSTG00000010356.1"/>
</dbReference>
<name>A0A8C9FF55_PAVCR</name>